<dbReference type="InterPro" id="IPR013087">
    <property type="entry name" value="Znf_C2H2_type"/>
</dbReference>
<feature type="domain" description="C2H2-type" evidence="7">
    <location>
        <begin position="533"/>
        <end position="561"/>
    </location>
</feature>
<evidence type="ECO:0000256" key="2">
    <source>
        <dbReference type="ARBA" id="ARBA00022737"/>
    </source>
</evidence>
<feature type="domain" description="C2H2-type" evidence="7">
    <location>
        <begin position="414"/>
        <end position="444"/>
    </location>
</feature>
<dbReference type="SUPFAM" id="SSF57667">
    <property type="entry name" value="beta-beta-alpha zinc fingers"/>
    <property type="match status" value="4"/>
</dbReference>
<evidence type="ECO:0000256" key="1">
    <source>
        <dbReference type="ARBA" id="ARBA00022723"/>
    </source>
</evidence>
<feature type="domain" description="C2H2-type" evidence="7">
    <location>
        <begin position="325"/>
        <end position="347"/>
    </location>
</feature>
<comment type="caution">
    <text evidence="8">The sequence shown here is derived from an EMBL/GenBank/DDBJ whole genome shotgun (WGS) entry which is preliminary data.</text>
</comment>
<keyword evidence="5" id="KW-0539">Nucleus</keyword>
<gene>
    <name evidence="8" type="ORF">JYU34_007950</name>
</gene>
<feature type="domain" description="C2H2-type" evidence="7">
    <location>
        <begin position="505"/>
        <end position="532"/>
    </location>
</feature>
<dbReference type="Pfam" id="PF13912">
    <property type="entry name" value="zf-C2H2_6"/>
    <property type="match status" value="1"/>
</dbReference>
<dbReference type="InterPro" id="IPR036236">
    <property type="entry name" value="Znf_C2H2_sf"/>
</dbReference>
<dbReference type="Gene3D" id="3.30.160.60">
    <property type="entry name" value="Classic Zinc Finger"/>
    <property type="match status" value="5"/>
</dbReference>
<name>A0ABQ7QNH3_PLUXY</name>
<dbReference type="Proteomes" id="UP000823941">
    <property type="component" value="Chromosome 11"/>
</dbReference>
<dbReference type="Pfam" id="PF00096">
    <property type="entry name" value="zf-C2H2"/>
    <property type="match status" value="3"/>
</dbReference>
<keyword evidence="9" id="KW-1185">Reference proteome</keyword>
<dbReference type="PROSITE" id="PS00028">
    <property type="entry name" value="ZINC_FINGER_C2H2_1"/>
    <property type="match status" value="9"/>
</dbReference>
<protein>
    <recommendedName>
        <fullName evidence="7">C2H2-type domain-containing protein</fullName>
    </recommendedName>
</protein>
<organism evidence="8 9">
    <name type="scientific">Plutella xylostella</name>
    <name type="common">Diamondback moth</name>
    <name type="synonym">Plutella maculipennis</name>
    <dbReference type="NCBI Taxonomy" id="51655"/>
    <lineage>
        <taxon>Eukaryota</taxon>
        <taxon>Metazoa</taxon>
        <taxon>Ecdysozoa</taxon>
        <taxon>Arthropoda</taxon>
        <taxon>Hexapoda</taxon>
        <taxon>Insecta</taxon>
        <taxon>Pterygota</taxon>
        <taxon>Neoptera</taxon>
        <taxon>Endopterygota</taxon>
        <taxon>Lepidoptera</taxon>
        <taxon>Glossata</taxon>
        <taxon>Ditrysia</taxon>
        <taxon>Yponomeutoidea</taxon>
        <taxon>Plutellidae</taxon>
        <taxon>Plutella</taxon>
    </lineage>
</organism>
<sequence>MYKKPCIKQGSTVRIKCCCACLSSERRLQCVPSELRNICNGISFSAEDKICYECRAILNKTLKFKKRAEKAMNILCSLQRKNMPRKHHIRKSLSTLTISNTKNMFDTECVFSQEKIHKPLKCENEYKPAQESENISIATVEIYLESTAATESDPALLKIENQDTTDVKEEIIPIEEGCNKSYDDEHHHLDSEDYLTECILPLTKPTSTDARKQSDYYVKTFSEAEMLDYREEMKKAKTYRNRHYKCEMCITGWNERHMWVNHNVLHDEESGPYLCRLCQQRFPLKDDRDKHVETHYRYYECRRCAFRHNLLRVVTVHVQRSHTEHECKICNSVFRNYDQLKRHELVHRQRIQCNLCDKTLASAMSYGQHMRRHKGLVPLHECAVCHKQLSSSTTLRSHVKLQHAYNPTEVDEGAYCVECEKQFKSKQHYETHLKKSLRHADGKYECAYCGKRCPSKYRIQLHIEISHLKILRYECETCQQKFVSPVYLKRHADAHGARRAAARKHVCHVCGNGFTTAKTLRDHLNSHYGLRPHECNICGDTFSYRAALFNHNKLVHLKQPRTKRKKKTG</sequence>
<proteinExistence type="predicted"/>
<keyword evidence="2" id="KW-0677">Repeat</keyword>
<dbReference type="EMBL" id="JAHIBW010000011">
    <property type="protein sequence ID" value="KAG7306581.1"/>
    <property type="molecule type" value="Genomic_DNA"/>
</dbReference>
<evidence type="ECO:0000313" key="8">
    <source>
        <dbReference type="EMBL" id="KAG7306581.1"/>
    </source>
</evidence>
<evidence type="ECO:0000256" key="6">
    <source>
        <dbReference type="PROSITE-ProRule" id="PRU00042"/>
    </source>
</evidence>
<evidence type="ECO:0000259" key="7">
    <source>
        <dbReference type="PROSITE" id="PS50157"/>
    </source>
</evidence>
<feature type="domain" description="C2H2-type" evidence="7">
    <location>
        <begin position="380"/>
        <end position="408"/>
    </location>
</feature>
<evidence type="ECO:0000256" key="3">
    <source>
        <dbReference type="ARBA" id="ARBA00022771"/>
    </source>
</evidence>
<feature type="domain" description="C2H2-type" evidence="7">
    <location>
        <begin position="473"/>
        <end position="500"/>
    </location>
</feature>
<dbReference type="PANTHER" id="PTHR24393:SF34">
    <property type="entry name" value="PR_SET DOMAIN 13"/>
    <property type="match status" value="1"/>
</dbReference>
<feature type="domain" description="C2H2-type" evidence="7">
    <location>
        <begin position="351"/>
        <end position="378"/>
    </location>
</feature>
<dbReference type="SMART" id="SM00355">
    <property type="entry name" value="ZnF_C2H2"/>
    <property type="match status" value="11"/>
</dbReference>
<evidence type="ECO:0000313" key="9">
    <source>
        <dbReference type="Proteomes" id="UP000823941"/>
    </source>
</evidence>
<dbReference type="PROSITE" id="PS50157">
    <property type="entry name" value="ZINC_FINGER_C2H2_2"/>
    <property type="match status" value="7"/>
</dbReference>
<dbReference type="Pfam" id="PF12874">
    <property type="entry name" value="zf-met"/>
    <property type="match status" value="3"/>
</dbReference>
<accession>A0ABQ7QNH3</accession>
<dbReference type="PANTHER" id="PTHR24393">
    <property type="entry name" value="ZINC FINGER PROTEIN"/>
    <property type="match status" value="1"/>
</dbReference>
<evidence type="ECO:0000256" key="4">
    <source>
        <dbReference type="ARBA" id="ARBA00022833"/>
    </source>
</evidence>
<keyword evidence="1" id="KW-0479">Metal-binding</keyword>
<evidence type="ECO:0000256" key="5">
    <source>
        <dbReference type="ARBA" id="ARBA00023242"/>
    </source>
</evidence>
<keyword evidence="3 6" id="KW-0863">Zinc-finger</keyword>
<reference evidence="8 9" key="1">
    <citation type="submission" date="2021-06" db="EMBL/GenBank/DDBJ databases">
        <title>A haploid diamondback moth (Plutella xylostella L.) genome assembly resolves 31 chromosomes and identifies a diamide resistance mutation.</title>
        <authorList>
            <person name="Ward C.M."/>
            <person name="Perry K.D."/>
            <person name="Baker G."/>
            <person name="Powis K."/>
            <person name="Heckel D.G."/>
            <person name="Baxter S.W."/>
        </authorList>
    </citation>
    <scope>NUCLEOTIDE SEQUENCE [LARGE SCALE GENOMIC DNA]</scope>
    <source>
        <strain evidence="8 9">LV</strain>
        <tissue evidence="8">Single pupa</tissue>
    </source>
</reference>
<keyword evidence="4" id="KW-0862">Zinc</keyword>